<dbReference type="PANTHER" id="PTHR10430">
    <property type="entry name" value="PEROXIREDOXIN"/>
    <property type="match status" value="1"/>
</dbReference>
<keyword evidence="5" id="KW-0732">Signal</keyword>
<dbReference type="Pfam" id="PF08534">
    <property type="entry name" value="Redoxin"/>
    <property type="match status" value="1"/>
</dbReference>
<dbReference type="PANTHER" id="PTHR10430:SF16">
    <property type="entry name" value="PEROXIREDOXIN-5, MITOCHONDRIAL"/>
    <property type="match status" value="1"/>
</dbReference>
<keyword evidence="8" id="KW-1185">Reference proteome</keyword>
<dbReference type="Gene3D" id="3.40.30.10">
    <property type="entry name" value="Glutaredoxin"/>
    <property type="match status" value="1"/>
</dbReference>
<reference evidence="7 8" key="1">
    <citation type="submission" date="2024-10" db="EMBL/GenBank/DDBJ databases">
        <title>Updated reference genomes for cyclostephanoid diatoms.</title>
        <authorList>
            <person name="Roberts W.R."/>
            <person name="Alverson A.J."/>
        </authorList>
    </citation>
    <scope>NUCLEOTIDE SEQUENCE [LARGE SCALE GENOMIC DNA]</scope>
    <source>
        <strain evidence="7 8">AJA276-08</strain>
    </source>
</reference>
<organism evidence="7 8">
    <name type="scientific">Stephanodiscus triporus</name>
    <dbReference type="NCBI Taxonomy" id="2934178"/>
    <lineage>
        <taxon>Eukaryota</taxon>
        <taxon>Sar</taxon>
        <taxon>Stramenopiles</taxon>
        <taxon>Ochrophyta</taxon>
        <taxon>Bacillariophyta</taxon>
        <taxon>Coscinodiscophyceae</taxon>
        <taxon>Thalassiosirophycidae</taxon>
        <taxon>Stephanodiscales</taxon>
        <taxon>Stephanodiscaceae</taxon>
        <taxon>Stephanodiscus</taxon>
    </lineage>
</organism>
<dbReference type="Proteomes" id="UP001530315">
    <property type="component" value="Unassembled WGS sequence"/>
</dbReference>
<comment type="similarity">
    <text evidence="1">Belongs to the peroxiredoxin family. Prx5 subfamily.</text>
</comment>
<accession>A0ABD3MMK5</accession>
<evidence type="ECO:0000256" key="3">
    <source>
        <dbReference type="ARBA" id="ARBA00022862"/>
    </source>
</evidence>
<gene>
    <name evidence="7" type="ORF">ACHAW5_010448</name>
</gene>
<dbReference type="GO" id="GO:0004601">
    <property type="term" value="F:peroxidase activity"/>
    <property type="evidence" value="ECO:0007669"/>
    <property type="project" value="UniProtKB-KW"/>
</dbReference>
<dbReference type="InterPro" id="IPR036249">
    <property type="entry name" value="Thioredoxin-like_sf"/>
</dbReference>
<dbReference type="EMBL" id="JALLAZ020001780">
    <property type="protein sequence ID" value="KAL3764078.1"/>
    <property type="molecule type" value="Genomic_DNA"/>
</dbReference>
<evidence type="ECO:0000259" key="6">
    <source>
        <dbReference type="Pfam" id="PF08534"/>
    </source>
</evidence>
<feature type="signal peptide" evidence="5">
    <location>
        <begin position="1"/>
        <end position="25"/>
    </location>
</feature>
<dbReference type="SUPFAM" id="SSF52833">
    <property type="entry name" value="Thioredoxin-like"/>
    <property type="match status" value="1"/>
</dbReference>
<sequence>MNFLSRASLAVASILGASAIPLVNSVKVGDKLPSVELHSGFPPTKIDLLEYTSNKRSNAQVPSYVELQESLHSKAGIDEIIIFCVNDGAVMSAWAGNLGVGHSEANDSEGRITFLGDPTGSLTRELDMELTHPGPASVGIIGRCKRFALYAVNGEVRYVAVSEAEDDPAGDDDPSATLAPAIMEAITKIKDEL</sequence>
<evidence type="ECO:0000256" key="4">
    <source>
        <dbReference type="ARBA" id="ARBA00023002"/>
    </source>
</evidence>
<keyword evidence="3" id="KW-0049">Antioxidant</keyword>
<dbReference type="InterPro" id="IPR013740">
    <property type="entry name" value="Redoxin"/>
</dbReference>
<feature type="domain" description="Redoxin" evidence="6">
    <location>
        <begin position="58"/>
        <end position="165"/>
    </location>
</feature>
<keyword evidence="2" id="KW-0575">Peroxidase</keyword>
<dbReference type="AlphaFoldDB" id="A0ABD3MMK5"/>
<evidence type="ECO:0000256" key="5">
    <source>
        <dbReference type="SAM" id="SignalP"/>
    </source>
</evidence>
<comment type="caution">
    <text evidence="7">The sequence shown here is derived from an EMBL/GenBank/DDBJ whole genome shotgun (WGS) entry which is preliminary data.</text>
</comment>
<protein>
    <recommendedName>
        <fullName evidence="6">Redoxin domain-containing protein</fullName>
    </recommendedName>
</protein>
<dbReference type="InterPro" id="IPR037944">
    <property type="entry name" value="PRX5-like"/>
</dbReference>
<evidence type="ECO:0000256" key="2">
    <source>
        <dbReference type="ARBA" id="ARBA00022559"/>
    </source>
</evidence>
<proteinExistence type="inferred from homology"/>
<evidence type="ECO:0000256" key="1">
    <source>
        <dbReference type="ARBA" id="ARBA00010505"/>
    </source>
</evidence>
<evidence type="ECO:0000313" key="7">
    <source>
        <dbReference type="EMBL" id="KAL3764078.1"/>
    </source>
</evidence>
<name>A0ABD3MMK5_9STRA</name>
<feature type="chain" id="PRO_5044808843" description="Redoxin domain-containing protein" evidence="5">
    <location>
        <begin position="26"/>
        <end position="193"/>
    </location>
</feature>
<keyword evidence="4" id="KW-0560">Oxidoreductase</keyword>
<evidence type="ECO:0000313" key="8">
    <source>
        <dbReference type="Proteomes" id="UP001530315"/>
    </source>
</evidence>